<gene>
    <name evidence="1" type="ORF">HK097_002675</name>
</gene>
<dbReference type="Proteomes" id="UP001212841">
    <property type="component" value="Unassembled WGS sequence"/>
</dbReference>
<name>A0AAD5SH29_9FUNG</name>
<dbReference type="EMBL" id="JADGJD010000159">
    <property type="protein sequence ID" value="KAJ3054089.1"/>
    <property type="molecule type" value="Genomic_DNA"/>
</dbReference>
<accession>A0AAD5SH29</accession>
<evidence type="ECO:0000313" key="1">
    <source>
        <dbReference type="EMBL" id="KAJ3054089.1"/>
    </source>
</evidence>
<keyword evidence="2" id="KW-1185">Reference proteome</keyword>
<dbReference type="AlphaFoldDB" id="A0AAD5SH29"/>
<organism evidence="1 2">
    <name type="scientific">Rhizophlyctis rosea</name>
    <dbReference type="NCBI Taxonomy" id="64517"/>
    <lineage>
        <taxon>Eukaryota</taxon>
        <taxon>Fungi</taxon>
        <taxon>Fungi incertae sedis</taxon>
        <taxon>Chytridiomycota</taxon>
        <taxon>Chytridiomycota incertae sedis</taxon>
        <taxon>Chytridiomycetes</taxon>
        <taxon>Rhizophlyctidales</taxon>
        <taxon>Rhizophlyctidaceae</taxon>
        <taxon>Rhizophlyctis</taxon>
    </lineage>
</organism>
<evidence type="ECO:0000313" key="2">
    <source>
        <dbReference type="Proteomes" id="UP001212841"/>
    </source>
</evidence>
<comment type="caution">
    <text evidence="1">The sequence shown here is derived from an EMBL/GenBank/DDBJ whole genome shotgun (WGS) entry which is preliminary data.</text>
</comment>
<proteinExistence type="predicted"/>
<protein>
    <submittedName>
        <fullName evidence="1">Uncharacterized protein</fullName>
    </submittedName>
</protein>
<reference evidence="1" key="1">
    <citation type="submission" date="2020-05" db="EMBL/GenBank/DDBJ databases">
        <title>Phylogenomic resolution of chytrid fungi.</title>
        <authorList>
            <person name="Stajich J.E."/>
            <person name="Amses K."/>
            <person name="Simmons R."/>
            <person name="Seto K."/>
            <person name="Myers J."/>
            <person name="Bonds A."/>
            <person name="Quandt C.A."/>
            <person name="Barry K."/>
            <person name="Liu P."/>
            <person name="Grigoriev I."/>
            <person name="Longcore J.E."/>
            <person name="James T.Y."/>
        </authorList>
    </citation>
    <scope>NUCLEOTIDE SEQUENCE</scope>
    <source>
        <strain evidence="1">JEL0318</strain>
    </source>
</reference>
<sequence>MMALERAKLRAAGKLKELEEEELIWEKGRWRPLVRLQMFSARWQNAWKAFRIVPRSCTSLS</sequence>